<dbReference type="EMBL" id="NHSJ01000014">
    <property type="protein sequence ID" value="PPQ33659.1"/>
    <property type="molecule type" value="Genomic_DNA"/>
</dbReference>
<dbReference type="OrthoDB" id="8443211at2"/>
<evidence type="ECO:0000313" key="1">
    <source>
        <dbReference type="EMBL" id="PPQ33659.1"/>
    </source>
</evidence>
<accession>A0A2S6NGG4</accession>
<dbReference type="Proteomes" id="UP000239089">
    <property type="component" value="Unassembled WGS sequence"/>
</dbReference>
<keyword evidence="2" id="KW-1185">Reference proteome</keyword>
<name>A0A2S6NGG4_9HYPH</name>
<dbReference type="AlphaFoldDB" id="A0A2S6NGG4"/>
<reference evidence="1 2" key="1">
    <citation type="journal article" date="2018" name="Arch. Microbiol.">
        <title>New insights into the metabolic potential of the phototrophic purple bacterium Rhodopila globiformis DSM 161(T) from its draft genome sequence and evidence for a vanadium-dependent nitrogenase.</title>
        <authorList>
            <person name="Imhoff J.F."/>
            <person name="Rahn T."/>
            <person name="Kunzel S."/>
            <person name="Neulinger S.C."/>
        </authorList>
    </citation>
    <scope>NUCLEOTIDE SEQUENCE [LARGE SCALE GENOMIC DNA]</scope>
    <source>
        <strain evidence="1 2">DSM 16996</strain>
    </source>
</reference>
<comment type="caution">
    <text evidence="1">The sequence shown here is derived from an EMBL/GenBank/DDBJ whole genome shotgun (WGS) entry which is preliminary data.</text>
</comment>
<gene>
    <name evidence="1" type="ORF">CCR94_00985</name>
</gene>
<dbReference type="SUPFAM" id="SSF52540">
    <property type="entry name" value="P-loop containing nucleoside triphosphate hydrolases"/>
    <property type="match status" value="1"/>
</dbReference>
<evidence type="ECO:0000313" key="2">
    <source>
        <dbReference type="Proteomes" id="UP000239089"/>
    </source>
</evidence>
<organism evidence="1 2">
    <name type="scientific">Rhodoblastus sphagnicola</name>
    <dbReference type="NCBI Taxonomy" id="333368"/>
    <lineage>
        <taxon>Bacteria</taxon>
        <taxon>Pseudomonadati</taxon>
        <taxon>Pseudomonadota</taxon>
        <taxon>Alphaproteobacteria</taxon>
        <taxon>Hyphomicrobiales</taxon>
        <taxon>Rhodoblastaceae</taxon>
        <taxon>Rhodoblastus</taxon>
    </lineage>
</organism>
<sequence length="255" mass="28668">MNESVVLMVLGRQRVGKTSFLNTITQYLRERGSEFEIWDGDRQNMSYNLSLFHRDALRPVSSAPEEVKRWLEERFISLPEHGRSAVLDVGGGDTPLARLVEELPVAEMLESVGVRVVLVHVVGPETADLDYLEHYSSNDLFVSQHTLVVTNGGLVLSGRSSKAAFEPLMKHRAIRRVLSNSGQVVEFPRLACMSEVTDRGLTFKEVLAEVNPPLGMFDTARVRKWWAKDLPVMFSEIPADWLPAIKEDESFDAAE</sequence>
<dbReference type="InterPro" id="IPR027417">
    <property type="entry name" value="P-loop_NTPase"/>
</dbReference>
<protein>
    <recommendedName>
        <fullName evidence="3">CobQ/CobB/MinD/ParA nucleotide binding domain-containing protein</fullName>
    </recommendedName>
</protein>
<proteinExistence type="predicted"/>
<evidence type="ECO:0008006" key="3">
    <source>
        <dbReference type="Google" id="ProtNLM"/>
    </source>
</evidence>
<dbReference type="RefSeq" id="WP_104506025.1">
    <property type="nucleotide sequence ID" value="NZ_JACIGC010000042.1"/>
</dbReference>